<dbReference type="Proteomes" id="UP000000532">
    <property type="component" value="Plasmid pTT27"/>
</dbReference>
<keyword evidence="9" id="KW-1185">Reference proteome</keyword>
<dbReference type="InterPro" id="IPR024674">
    <property type="entry name" value="HpaB/PvcC/4-BUDH_N"/>
</dbReference>
<dbReference type="PIRSF" id="PIRSF500125">
    <property type="entry name" value="4_HPA_large"/>
    <property type="match status" value="1"/>
</dbReference>
<dbReference type="InterPro" id="IPR046373">
    <property type="entry name" value="Acyl-CoA_Oxase/DH_mid-dom_sf"/>
</dbReference>
<dbReference type="PANTHER" id="PTHR36117">
    <property type="entry name" value="4-HYDROXYPHENYLACETATE 3-MONOOXYGENASE-RELATED"/>
    <property type="match status" value="1"/>
</dbReference>
<dbReference type="GeneID" id="3169250"/>
<keyword evidence="8" id="KW-0614">Plasmid</keyword>
<evidence type="ECO:0000259" key="7">
    <source>
        <dbReference type="Pfam" id="PF11794"/>
    </source>
</evidence>
<evidence type="ECO:0000256" key="2">
    <source>
        <dbReference type="ARBA" id="ARBA00022827"/>
    </source>
</evidence>
<dbReference type="InterPro" id="IPR009100">
    <property type="entry name" value="AcylCoA_DH/oxidase_NM_dom_sf"/>
</dbReference>
<comment type="similarity">
    <text evidence="4">Belongs to the FADH(2)-utilizing monooxygenase family.</text>
</comment>
<feature type="binding site" evidence="5">
    <location>
        <begin position="166"/>
        <end position="168"/>
    </location>
    <ligand>
        <name>FAD</name>
        <dbReference type="ChEBI" id="CHEBI:57692"/>
    </ligand>
</feature>
<dbReference type="FunFam" id="2.40.110.10:FF:000026">
    <property type="entry name" value="4-hydroxyphenylacetate 3-monooxygenase oxygenase component"/>
    <property type="match status" value="1"/>
</dbReference>
<dbReference type="AlphaFoldDB" id="Q53VT6"/>
<evidence type="ECO:0000259" key="6">
    <source>
        <dbReference type="Pfam" id="PF03241"/>
    </source>
</evidence>
<evidence type="ECO:0000256" key="4">
    <source>
        <dbReference type="ARBA" id="ARBA00061227"/>
    </source>
</evidence>
<keyword evidence="2 5" id="KW-0274">FAD</keyword>
<organism evidence="8 9">
    <name type="scientific">Thermus thermophilus (strain ATCC 27634 / DSM 579 / HB8)</name>
    <dbReference type="NCBI Taxonomy" id="300852"/>
    <lineage>
        <taxon>Bacteria</taxon>
        <taxon>Thermotogati</taxon>
        <taxon>Deinococcota</taxon>
        <taxon>Deinococci</taxon>
        <taxon>Thermales</taxon>
        <taxon>Thermaceae</taxon>
        <taxon>Thermus</taxon>
    </lineage>
</organism>
<dbReference type="InterPro" id="IPR024719">
    <property type="entry name" value="HpaB/PvcC/4-BUDH_C"/>
</dbReference>
<dbReference type="Gene3D" id="2.40.110.10">
    <property type="entry name" value="Butyryl-CoA Dehydrogenase, subunit A, domain 2"/>
    <property type="match status" value="1"/>
</dbReference>
<accession>Q53VT6</accession>
<proteinExistence type="inferred from homology"/>
<dbReference type="EMBL" id="AP008227">
    <property type="protein sequence ID" value="BAD72045.1"/>
    <property type="molecule type" value="Genomic_DNA"/>
</dbReference>
<feature type="domain" description="HpaB/PvcC/4-BUDH C-terminal" evidence="6">
    <location>
        <begin position="299"/>
        <end position="498"/>
    </location>
</feature>
<dbReference type="SUPFAM" id="SSF56645">
    <property type="entry name" value="Acyl-CoA dehydrogenase NM domain-like"/>
    <property type="match status" value="1"/>
</dbReference>
<keyword evidence="1" id="KW-0285">Flavoprotein</keyword>
<dbReference type="InterPro" id="IPR036250">
    <property type="entry name" value="AcylCo_DH-like_C"/>
</dbReference>
<dbReference type="PhylomeDB" id="Q53VT6"/>
<dbReference type="KEGG" id="ttj:TTHB249"/>
<feature type="binding site" evidence="5">
    <location>
        <position position="207"/>
    </location>
    <ligand>
        <name>FAD</name>
        <dbReference type="ChEBI" id="CHEBI:57692"/>
    </ligand>
</feature>
<keyword evidence="3" id="KW-0560">Oxidoreductase</keyword>
<dbReference type="SUPFAM" id="SSF47203">
    <property type="entry name" value="Acyl-CoA dehydrogenase C-terminal domain-like"/>
    <property type="match status" value="1"/>
</dbReference>
<dbReference type="Gene3D" id="1.10.3140.10">
    <property type="entry name" value="4-hydroxybutyryl-coa dehydratase, domain 1"/>
    <property type="match status" value="1"/>
</dbReference>
<feature type="domain" description="HpaB/PvcC/4-BUDH N-terminal" evidence="7">
    <location>
        <begin position="17"/>
        <end position="291"/>
    </location>
</feature>
<dbReference type="Pfam" id="PF03241">
    <property type="entry name" value="HpaB"/>
    <property type="match status" value="1"/>
</dbReference>
<reference evidence="8 9" key="1">
    <citation type="submission" date="2004-11" db="EMBL/GenBank/DDBJ databases">
        <title>Complete genome sequence of Thermus thermophilus HB8.</title>
        <authorList>
            <person name="Masui R."/>
            <person name="Kurokawa K."/>
            <person name="Nakagawa N."/>
            <person name="Tokunaga F."/>
            <person name="Koyama Y."/>
            <person name="Shibata T."/>
            <person name="Oshima T."/>
            <person name="Yokoyama S."/>
            <person name="Yasunaga T."/>
            <person name="Kuramitsu S."/>
        </authorList>
    </citation>
    <scope>NUCLEOTIDE SEQUENCE [LARGE SCALE GENOMIC DNA]</scope>
    <source>
        <strain evidence="9">ATCC 27634 / DSM 579 / HB8</strain>
        <plasmid evidence="8 9">pTT27</plasmid>
    </source>
</reference>
<dbReference type="Pfam" id="PF11794">
    <property type="entry name" value="HpaB_N"/>
    <property type="match status" value="1"/>
</dbReference>
<evidence type="ECO:0000256" key="1">
    <source>
        <dbReference type="ARBA" id="ARBA00022630"/>
    </source>
</evidence>
<evidence type="ECO:0000256" key="3">
    <source>
        <dbReference type="ARBA" id="ARBA00023002"/>
    </source>
</evidence>
<gene>
    <name evidence="8" type="ordered locus">TTHB249</name>
</gene>
<dbReference type="PIRSF" id="PIRSF000331">
    <property type="entry name" value="HpaA_HpaB"/>
    <property type="match status" value="1"/>
</dbReference>
<geneLocation type="plasmid" evidence="8 9">
    <name>pTT27</name>
</geneLocation>
<evidence type="ECO:0000256" key="5">
    <source>
        <dbReference type="PIRSR" id="PIRSR000331-2"/>
    </source>
</evidence>
<sequence>MNEQVHARLKALARPMTGEEYLESLRDGREVYFMGERVKDVTTHPAFRNTARMFARWYDRLHELHKEDLERSKDPSGWKWTVPTESGNGWTHPFFVGPRSAEDLLKARDTIAELQRTVYGWGGRSPDYKAAFVGTLGPNAEFYAPYQENARRWYKETQEKLLYWNHAIVNPPVDRHKPVEEVGDVYMHVERETDAGIVVSGAKVVATGSAFTHVNFIAHYGPLPIKDKKFALIFVVPMDAKGVKLISRASYEFIAAKTGSPFDYPLSSRLDENDAILVFDNVLVPWENVFVYGDVEKVNAFFPLSGFVHRFPFQGCTRLAVKLDFIAGLTMKALDVTGASQFRGVQARLGEILTYRNLFWALTEAMARDPMPWVDGYVLPNLWAGLTYRVLAPEVYPKIKDIIERDLASALIYLPSHAKDFQNPQIRRYLDQYVRGNGVDAVTRVKIMKALWDAVGTEFGGRHELYERNYAGNHENIRIEVLGAMEAAGVNEALRAFVDKFLGEYDLEGWKVPDLINPTEA</sequence>
<protein>
    <submittedName>
        <fullName evidence="8">Phenol hydroxylase component A</fullName>
    </submittedName>
</protein>
<dbReference type="InterPro" id="IPR024677">
    <property type="entry name" value="HpaB/PvcC"/>
</dbReference>
<dbReference type="RefSeq" id="WP_011229060.1">
    <property type="nucleotide sequence ID" value="NC_006462.1"/>
</dbReference>
<dbReference type="PANTHER" id="PTHR36117:SF3">
    <property type="entry name" value="4-HYDROXYPHENYLACETATE 3-MONOOXYGENASE-RELATED"/>
    <property type="match status" value="1"/>
</dbReference>
<dbReference type="EnsemblBacteria" id="BAD72045">
    <property type="protein sequence ID" value="BAD72045"/>
    <property type="gene ID" value="BAD72045"/>
</dbReference>
<dbReference type="GO" id="GO:0016627">
    <property type="term" value="F:oxidoreductase activity, acting on the CH-CH group of donors"/>
    <property type="evidence" value="ECO:0007669"/>
    <property type="project" value="InterPro"/>
</dbReference>
<evidence type="ECO:0000313" key="9">
    <source>
        <dbReference type="Proteomes" id="UP000000532"/>
    </source>
</evidence>
<name>Q53VT6_THET8</name>
<dbReference type="PATRIC" id="fig|300852.9.peg.2205"/>
<dbReference type="Gene3D" id="1.20.140.10">
    <property type="entry name" value="Butyryl-CoA Dehydrogenase, subunit A, domain 3"/>
    <property type="match status" value="1"/>
</dbReference>
<dbReference type="HOGENOM" id="CLU_023920_2_1_0"/>
<evidence type="ECO:0000313" key="8">
    <source>
        <dbReference type="EMBL" id="BAD72045.1"/>
    </source>
</evidence>
<dbReference type="InterPro" id="IPR004925">
    <property type="entry name" value="HpaB/PvcC/4-BUDH"/>
</dbReference>